<evidence type="ECO:0000313" key="1">
    <source>
        <dbReference type="EMBL" id="GAA0171506.1"/>
    </source>
</evidence>
<proteinExistence type="predicted"/>
<reference evidence="1 2" key="1">
    <citation type="submission" date="2024-01" db="EMBL/GenBank/DDBJ databases">
        <title>The complete chloroplast genome sequence of Lithospermum erythrorhizon: insights into the phylogenetic relationship among Boraginaceae species and the maternal lineages of purple gromwells.</title>
        <authorList>
            <person name="Okada T."/>
            <person name="Watanabe K."/>
        </authorList>
    </citation>
    <scope>NUCLEOTIDE SEQUENCE [LARGE SCALE GENOMIC DNA]</scope>
</reference>
<dbReference type="AlphaFoldDB" id="A0AAV3R761"/>
<evidence type="ECO:0000313" key="2">
    <source>
        <dbReference type="Proteomes" id="UP001454036"/>
    </source>
</evidence>
<keyword evidence="2" id="KW-1185">Reference proteome</keyword>
<gene>
    <name evidence="1" type="ORF">LIER_25519</name>
</gene>
<name>A0AAV3R761_LITER</name>
<dbReference type="Proteomes" id="UP001454036">
    <property type="component" value="Unassembled WGS sequence"/>
</dbReference>
<dbReference type="EMBL" id="BAABME010007699">
    <property type="protein sequence ID" value="GAA0171506.1"/>
    <property type="molecule type" value="Genomic_DNA"/>
</dbReference>
<comment type="caution">
    <text evidence="1">The sequence shown here is derived from an EMBL/GenBank/DDBJ whole genome shotgun (WGS) entry which is preliminary data.</text>
</comment>
<organism evidence="1 2">
    <name type="scientific">Lithospermum erythrorhizon</name>
    <name type="common">Purple gromwell</name>
    <name type="synonym">Lithospermum officinale var. erythrorhizon</name>
    <dbReference type="NCBI Taxonomy" id="34254"/>
    <lineage>
        <taxon>Eukaryota</taxon>
        <taxon>Viridiplantae</taxon>
        <taxon>Streptophyta</taxon>
        <taxon>Embryophyta</taxon>
        <taxon>Tracheophyta</taxon>
        <taxon>Spermatophyta</taxon>
        <taxon>Magnoliopsida</taxon>
        <taxon>eudicotyledons</taxon>
        <taxon>Gunneridae</taxon>
        <taxon>Pentapetalae</taxon>
        <taxon>asterids</taxon>
        <taxon>lamiids</taxon>
        <taxon>Boraginales</taxon>
        <taxon>Boraginaceae</taxon>
        <taxon>Boraginoideae</taxon>
        <taxon>Lithospermeae</taxon>
        <taxon>Lithospermum</taxon>
    </lineage>
</organism>
<sequence length="111" mass="12433">MGDLSFTPHHDPFANMAISHEVAENIARTLNDALEEESLPFIELSVQPLAALVIRKSPKRTLHRPLFLQPPPLILPLGRAHHTLEHPLLTQVISHPLFLPSSAIPYLFPFP</sequence>
<accession>A0AAV3R761</accession>
<protein>
    <submittedName>
        <fullName evidence="1">Uncharacterized protein</fullName>
    </submittedName>
</protein>